<gene>
    <name evidence="1" type="ORF">NUH88_16870</name>
</gene>
<protein>
    <recommendedName>
        <fullName evidence="3">Esterase</fullName>
    </recommendedName>
</protein>
<dbReference type="KEGG" id="naci:NUH88_16870"/>
<sequence>MPFSTRWKEEPVDSVESAAEFVSTQAAFVAQTTLYGYIRTRAGTRYTALYDDEAFAQSINIAKWRLYLACATDLAGYVAALCCGETDPENEPRLAVRLVRLALAEYDEPAETVPGWAEAVEHAESHLLFTKPDPMDWLKAFEFSEDALVHWAPIADELKILDEEIVRNSIRFKWKDVRVKLAVLLRAGAVAEAFGDPAQAGRE</sequence>
<proteinExistence type="predicted"/>
<dbReference type="EMBL" id="CP102480">
    <property type="protein sequence ID" value="UUX49065.1"/>
    <property type="molecule type" value="Genomic_DNA"/>
</dbReference>
<dbReference type="Proteomes" id="UP001060336">
    <property type="component" value="Chromosome"/>
</dbReference>
<evidence type="ECO:0000313" key="1">
    <source>
        <dbReference type="EMBL" id="UUX49065.1"/>
    </source>
</evidence>
<evidence type="ECO:0000313" key="2">
    <source>
        <dbReference type="Proteomes" id="UP001060336"/>
    </source>
</evidence>
<evidence type="ECO:0008006" key="3">
    <source>
        <dbReference type="Google" id="ProtNLM"/>
    </source>
</evidence>
<name>A0A9J7AR59_9PROT</name>
<reference evidence="1" key="1">
    <citation type="submission" date="2022-08" db="EMBL/GenBank/DDBJ databases">
        <title>Nisaea acidiphila sp. nov., isolated from a marine algal debris and emended description of the genus Nisaea Urios et al. 2008.</title>
        <authorList>
            <person name="Kwon K."/>
        </authorList>
    </citation>
    <scope>NUCLEOTIDE SEQUENCE</scope>
    <source>
        <strain evidence="1">MEBiC11861</strain>
    </source>
</reference>
<organism evidence="1 2">
    <name type="scientific">Nisaea acidiphila</name>
    <dbReference type="NCBI Taxonomy" id="1862145"/>
    <lineage>
        <taxon>Bacteria</taxon>
        <taxon>Pseudomonadati</taxon>
        <taxon>Pseudomonadota</taxon>
        <taxon>Alphaproteobacteria</taxon>
        <taxon>Rhodospirillales</taxon>
        <taxon>Thalassobaculaceae</taxon>
        <taxon>Nisaea</taxon>
    </lineage>
</organism>
<accession>A0A9J7AR59</accession>
<keyword evidence="2" id="KW-1185">Reference proteome</keyword>
<dbReference type="AlphaFoldDB" id="A0A9J7AR59"/>
<dbReference type="RefSeq" id="WP_257767566.1">
    <property type="nucleotide sequence ID" value="NZ_CP102480.1"/>
</dbReference>